<proteinExistence type="predicted"/>
<evidence type="ECO:0000313" key="1">
    <source>
        <dbReference type="EMBL" id="RAI00133.1"/>
    </source>
</evidence>
<reference evidence="1 2" key="1">
    <citation type="submission" date="2018-05" db="EMBL/GenBank/DDBJ databases">
        <title>Acuticoccus sediminis sp. nov., isolated from deep-sea sediment of Indian Ocean.</title>
        <authorList>
            <person name="Liu X."/>
            <person name="Lai Q."/>
            <person name="Du Y."/>
            <person name="Sun F."/>
            <person name="Zhang X."/>
            <person name="Wang S."/>
            <person name="Shao Z."/>
        </authorList>
    </citation>
    <scope>NUCLEOTIDE SEQUENCE [LARGE SCALE GENOMIC DNA]</scope>
    <source>
        <strain evidence="1 2">PTG4-2</strain>
    </source>
</reference>
<keyword evidence="2" id="KW-1185">Reference proteome</keyword>
<evidence type="ECO:0000313" key="2">
    <source>
        <dbReference type="Proteomes" id="UP000249590"/>
    </source>
</evidence>
<sequence>MGFSRGGTIATNGDLSVVEWVGSNVDLGFQKPYEGLVSGRRVQEFDTKEEALRWLYGDDTGNR</sequence>
<protein>
    <submittedName>
        <fullName evidence="1">Uncharacterized protein</fullName>
    </submittedName>
</protein>
<gene>
    <name evidence="1" type="ORF">DLJ53_20705</name>
</gene>
<comment type="caution">
    <text evidence="1">The sequence shown here is derived from an EMBL/GenBank/DDBJ whole genome shotgun (WGS) entry which is preliminary data.</text>
</comment>
<name>A0A8B2NRZ3_9HYPH</name>
<dbReference type="EMBL" id="QHHQ01000004">
    <property type="protein sequence ID" value="RAI00133.1"/>
    <property type="molecule type" value="Genomic_DNA"/>
</dbReference>
<accession>A0A8B2NRZ3</accession>
<dbReference type="AlphaFoldDB" id="A0A8B2NRZ3"/>
<organism evidence="1 2">
    <name type="scientific">Acuticoccus sediminis</name>
    <dbReference type="NCBI Taxonomy" id="2184697"/>
    <lineage>
        <taxon>Bacteria</taxon>
        <taxon>Pseudomonadati</taxon>
        <taxon>Pseudomonadota</taxon>
        <taxon>Alphaproteobacteria</taxon>
        <taxon>Hyphomicrobiales</taxon>
        <taxon>Amorphaceae</taxon>
        <taxon>Acuticoccus</taxon>
    </lineage>
</organism>
<dbReference type="Proteomes" id="UP000249590">
    <property type="component" value="Unassembled WGS sequence"/>
</dbReference>